<feature type="binding site" evidence="6">
    <location>
        <position position="188"/>
    </location>
    <ligand>
        <name>Mg(2+)</name>
        <dbReference type="ChEBI" id="CHEBI:18420"/>
    </ligand>
</feature>
<name>A8F493_PSELT</name>
<keyword evidence="2 6" id="KW-0479">Metal-binding</keyword>
<dbReference type="SMART" id="SM00922">
    <property type="entry name" value="MR_MLE"/>
    <property type="match status" value="1"/>
</dbReference>
<dbReference type="GO" id="GO:0046872">
    <property type="term" value="F:metal ion binding"/>
    <property type="evidence" value="ECO:0007669"/>
    <property type="project" value="UniProtKB-KW"/>
</dbReference>
<evidence type="ECO:0000256" key="2">
    <source>
        <dbReference type="ARBA" id="ARBA00022723"/>
    </source>
</evidence>
<dbReference type="SUPFAM" id="SSF51604">
    <property type="entry name" value="Enolase C-terminal domain-like"/>
    <property type="match status" value="1"/>
</dbReference>
<dbReference type="Pfam" id="PF13378">
    <property type="entry name" value="MR_MLE_C"/>
    <property type="match status" value="1"/>
</dbReference>
<organism evidence="9 10">
    <name type="scientific">Pseudothermotoga lettingae (strain ATCC BAA-301 / DSM 14385 / NBRC 107922 / TMO)</name>
    <name type="common">Thermotoga lettingae</name>
    <dbReference type="NCBI Taxonomy" id="416591"/>
    <lineage>
        <taxon>Bacteria</taxon>
        <taxon>Thermotogati</taxon>
        <taxon>Thermotogota</taxon>
        <taxon>Thermotogae</taxon>
        <taxon>Thermotogales</taxon>
        <taxon>Thermotogaceae</taxon>
        <taxon>Pseudothermotoga</taxon>
    </lineage>
</organism>
<feature type="binding site" evidence="6">
    <location>
        <position position="241"/>
    </location>
    <ligand>
        <name>Mg(2+)</name>
        <dbReference type="ChEBI" id="CHEBI:18420"/>
    </ligand>
</feature>
<evidence type="ECO:0000256" key="6">
    <source>
        <dbReference type="PIRSR" id="PIRSR634603-3"/>
    </source>
</evidence>
<dbReference type="HOGENOM" id="CLU_030273_4_0_0"/>
<dbReference type="InterPro" id="IPR029065">
    <property type="entry name" value="Enolase_C-like"/>
</dbReference>
<keyword evidence="3 6" id="KW-0460">Magnesium</keyword>
<dbReference type="InterPro" id="IPR013341">
    <property type="entry name" value="Mandelate_racemase_N_dom"/>
</dbReference>
<dbReference type="InterPro" id="IPR036849">
    <property type="entry name" value="Enolase-like_C_sf"/>
</dbReference>
<dbReference type="EMBL" id="CP000812">
    <property type="protein sequence ID" value="ABV32977.1"/>
    <property type="molecule type" value="Genomic_DNA"/>
</dbReference>
<dbReference type="CDD" id="cd03319">
    <property type="entry name" value="L-Ala-DL-Glu_epimerase"/>
    <property type="match status" value="1"/>
</dbReference>
<dbReference type="Gene3D" id="3.30.390.10">
    <property type="entry name" value="Enolase-like, N-terminal domain"/>
    <property type="match status" value="1"/>
</dbReference>
<evidence type="ECO:0000313" key="10">
    <source>
        <dbReference type="Proteomes" id="UP000002016"/>
    </source>
</evidence>
<dbReference type="GO" id="GO:0016855">
    <property type="term" value="F:racemase and epimerase activity, acting on amino acids and derivatives"/>
    <property type="evidence" value="ECO:0007669"/>
    <property type="project" value="UniProtKB-UniRule"/>
</dbReference>
<evidence type="ECO:0000256" key="5">
    <source>
        <dbReference type="PIRSR" id="PIRSR634603-1"/>
    </source>
</evidence>
<dbReference type="InterPro" id="IPR053602">
    <property type="entry name" value="MR_MLE-like"/>
</dbReference>
<dbReference type="InterPro" id="IPR029017">
    <property type="entry name" value="Enolase-like_N"/>
</dbReference>
<keyword evidence="10" id="KW-1185">Reference proteome</keyword>
<feature type="binding site" evidence="6">
    <location>
        <position position="216"/>
    </location>
    <ligand>
        <name>Mg(2+)</name>
        <dbReference type="ChEBI" id="CHEBI:18420"/>
    </ligand>
</feature>
<dbReference type="PANTHER" id="PTHR48073:SF2">
    <property type="entry name" value="O-SUCCINYLBENZOATE SYNTHASE"/>
    <property type="match status" value="1"/>
</dbReference>
<dbReference type="SFLD" id="SFLDG00180">
    <property type="entry name" value="muconate_cycloisomerase"/>
    <property type="match status" value="1"/>
</dbReference>
<sequence>MSKIIDVKFNLKYFQYEKPFHITGSVSSETKNVEVEIVTDSGIKGIGEASPSFRVNGEKVEMLMSLENIVKDMFVGLDVKEYRKIFELTSKFFATPSLKAAVEYAVLDAFAESAGVEVYQLLGGALKKIETDRTVGIDTVENRVREAKSIFDDGFKVIKIKVGENLKEDIDAMLEIHEVTRGAKYIVDANMGYSPKQAVEFAQQLYSAGIDVAVYEQPVTATDIDGLRFVRFNNPFPVAADESARTRFDVIRLIKEEAVDYVNIKLMKSGISDALSIVELARSANLRLMIGCMSESSVGINQSVHFALGTGVFDFHDLDSHLMMKEHEFRGKFVQNGPEIKAR</sequence>
<dbReference type="Pfam" id="PF02746">
    <property type="entry name" value="MR_MLE_N"/>
    <property type="match status" value="1"/>
</dbReference>
<accession>A8F493</accession>
<comment type="cofactor">
    <cofactor evidence="6 7">
        <name>Mg(2+)</name>
        <dbReference type="ChEBI" id="CHEBI:18420"/>
    </cofactor>
    <text evidence="6 7">Binds 1 Mg(2+) ion per subunit.</text>
</comment>
<dbReference type="PANTHER" id="PTHR48073">
    <property type="entry name" value="O-SUCCINYLBENZOATE SYNTHASE-RELATED"/>
    <property type="match status" value="1"/>
</dbReference>
<dbReference type="InterPro" id="IPR034603">
    <property type="entry name" value="Dipeptide_epimerase"/>
</dbReference>
<keyword evidence="4 7" id="KW-0413">Isomerase</keyword>
<dbReference type="Proteomes" id="UP000002016">
    <property type="component" value="Chromosome"/>
</dbReference>
<evidence type="ECO:0000256" key="3">
    <source>
        <dbReference type="ARBA" id="ARBA00022842"/>
    </source>
</evidence>
<dbReference type="STRING" id="416591.Tlet_0410"/>
<dbReference type="OrthoDB" id="9775391at2"/>
<dbReference type="SFLD" id="SFLDS00001">
    <property type="entry name" value="Enolase"/>
    <property type="match status" value="1"/>
</dbReference>
<dbReference type="eggNOG" id="COG4948">
    <property type="taxonomic scope" value="Bacteria"/>
</dbReference>
<protein>
    <recommendedName>
        <fullName evidence="7">Dipeptide epimerase</fullName>
        <ecNumber evidence="7">5.1.1.-</ecNumber>
    </recommendedName>
</protein>
<dbReference type="InterPro" id="IPR013342">
    <property type="entry name" value="Mandelate_racemase_C"/>
</dbReference>
<dbReference type="SUPFAM" id="SSF54826">
    <property type="entry name" value="Enolase N-terminal domain-like"/>
    <property type="match status" value="1"/>
</dbReference>
<evidence type="ECO:0000259" key="8">
    <source>
        <dbReference type="SMART" id="SM00922"/>
    </source>
</evidence>
<dbReference type="Gene3D" id="3.20.20.120">
    <property type="entry name" value="Enolase-like C-terminal domain"/>
    <property type="match status" value="1"/>
</dbReference>
<comment type="similarity">
    <text evidence="1 7">Belongs to the mandelate racemase/muconate lactonizing enzyme family.</text>
</comment>
<gene>
    <name evidence="9" type="ordered locus">Tlet_0410</name>
</gene>
<dbReference type="AlphaFoldDB" id="A8F493"/>
<feature type="domain" description="Mandelate racemase/muconate lactonizing enzyme C-terminal" evidence="8">
    <location>
        <begin position="140"/>
        <end position="237"/>
    </location>
</feature>
<feature type="active site" description="Proton acceptor; specific for (R)-substrate epimerization" evidence="5">
    <location>
        <position position="161"/>
    </location>
</feature>
<reference evidence="9 10" key="1">
    <citation type="submission" date="2007-08" db="EMBL/GenBank/DDBJ databases">
        <title>Complete sequence of Thermotoga lettingae TMO.</title>
        <authorList>
            <consortium name="US DOE Joint Genome Institute"/>
            <person name="Copeland A."/>
            <person name="Lucas S."/>
            <person name="Lapidus A."/>
            <person name="Barry K."/>
            <person name="Glavina del Rio T."/>
            <person name="Dalin E."/>
            <person name="Tice H."/>
            <person name="Pitluck S."/>
            <person name="Foster B."/>
            <person name="Bruce D."/>
            <person name="Schmutz J."/>
            <person name="Larimer F."/>
            <person name="Land M."/>
            <person name="Hauser L."/>
            <person name="Kyrpides N."/>
            <person name="Mikhailova N."/>
            <person name="Nelson K."/>
            <person name="Gogarten J.P."/>
            <person name="Noll K."/>
            <person name="Richardson P."/>
        </authorList>
    </citation>
    <scope>NUCLEOTIDE SEQUENCE [LARGE SCALE GENOMIC DNA]</scope>
    <source>
        <strain evidence="10">ATCC BAA-301 / DSM 14385 / NBRC 107922 / TMO</strain>
    </source>
</reference>
<evidence type="ECO:0000256" key="1">
    <source>
        <dbReference type="ARBA" id="ARBA00008031"/>
    </source>
</evidence>
<evidence type="ECO:0000313" key="9">
    <source>
        <dbReference type="EMBL" id="ABV32977.1"/>
    </source>
</evidence>
<feature type="active site" description="Proton acceptor; specific for (S)-substrate epimerization" evidence="5">
    <location>
        <position position="265"/>
    </location>
</feature>
<dbReference type="EC" id="5.1.1.-" evidence="7"/>
<dbReference type="KEGG" id="tle:Tlet_0410"/>
<proteinExistence type="inferred from homology"/>
<reference evidence="9 10" key="2">
    <citation type="journal article" date="2009" name="Proc. Natl. Acad. Sci. U.S.A.">
        <title>On the chimeric nature, thermophilic origin, and phylogenetic placement of the Thermotogales.</title>
        <authorList>
            <person name="Zhaxybayeva O."/>
            <person name="Swithers K.S."/>
            <person name="Lapierre P."/>
            <person name="Fournier G.P."/>
            <person name="Bickhart D.M."/>
            <person name="DeBoy R.T."/>
            <person name="Nelson K.E."/>
            <person name="Nesbo C.L."/>
            <person name="Doolittle W.F."/>
            <person name="Gogarten J.P."/>
            <person name="Noll K.M."/>
        </authorList>
    </citation>
    <scope>NUCLEOTIDE SEQUENCE [LARGE SCALE GENOMIC DNA]</scope>
    <source>
        <strain evidence="10">ATCC BAA-301 / DSM 14385 / NBRC 107922 / TMO</strain>
    </source>
</reference>
<evidence type="ECO:0000256" key="4">
    <source>
        <dbReference type="ARBA" id="ARBA00023235"/>
    </source>
</evidence>
<evidence type="ECO:0000256" key="7">
    <source>
        <dbReference type="RuleBase" id="RU366006"/>
    </source>
</evidence>
<dbReference type="NCBIfam" id="NF041118">
    <property type="entry name" value="A_G_epim_Thtga"/>
    <property type="match status" value="1"/>
</dbReference>
<dbReference type="RefSeq" id="WP_012002458.1">
    <property type="nucleotide sequence ID" value="NC_009828.1"/>
</dbReference>